<protein>
    <submittedName>
        <fullName evidence="2">UvrD-like helicase, ATP-binding domain, P-loop containing nucleoside triphosphate hydrolase</fullName>
    </submittedName>
</protein>
<keyword evidence="2" id="KW-0378">Hydrolase</keyword>
<feature type="non-terminal residue" evidence="2">
    <location>
        <position position="1"/>
    </location>
</feature>
<evidence type="ECO:0000313" key="2">
    <source>
        <dbReference type="EMBL" id="GFD38309.1"/>
    </source>
</evidence>
<feature type="compositionally biased region" description="Acidic residues" evidence="1">
    <location>
        <begin position="11"/>
        <end position="20"/>
    </location>
</feature>
<accession>A0A699VVA0</accession>
<keyword evidence="2" id="KW-0067">ATP-binding</keyword>
<dbReference type="GO" id="GO:0005524">
    <property type="term" value="F:ATP binding"/>
    <property type="evidence" value="ECO:0007669"/>
    <property type="project" value="UniProtKB-KW"/>
</dbReference>
<sequence length="88" mass="9972">EVPGWIPNFVEDSDEEEDSEVGSYEEVPNGEEVKNVKDLEGDSDREIVPDTKFEEDFPNQNGEEDLVGQGYDMKGCMKNMEEIIKLQG</sequence>
<organism evidence="2">
    <name type="scientific">Tanacetum cinerariifolium</name>
    <name type="common">Dalmatian daisy</name>
    <name type="synonym">Chrysanthemum cinerariifolium</name>
    <dbReference type="NCBI Taxonomy" id="118510"/>
    <lineage>
        <taxon>Eukaryota</taxon>
        <taxon>Viridiplantae</taxon>
        <taxon>Streptophyta</taxon>
        <taxon>Embryophyta</taxon>
        <taxon>Tracheophyta</taxon>
        <taxon>Spermatophyta</taxon>
        <taxon>Magnoliopsida</taxon>
        <taxon>eudicotyledons</taxon>
        <taxon>Gunneridae</taxon>
        <taxon>Pentapetalae</taxon>
        <taxon>asterids</taxon>
        <taxon>campanulids</taxon>
        <taxon>Asterales</taxon>
        <taxon>Asteraceae</taxon>
        <taxon>Asteroideae</taxon>
        <taxon>Anthemideae</taxon>
        <taxon>Anthemidinae</taxon>
        <taxon>Tanacetum</taxon>
    </lineage>
</organism>
<feature type="region of interest" description="Disordered" evidence="1">
    <location>
        <begin position="1"/>
        <end position="41"/>
    </location>
</feature>
<feature type="non-terminal residue" evidence="2">
    <location>
        <position position="88"/>
    </location>
</feature>
<evidence type="ECO:0000256" key="1">
    <source>
        <dbReference type="SAM" id="MobiDB-lite"/>
    </source>
</evidence>
<dbReference type="GO" id="GO:0004386">
    <property type="term" value="F:helicase activity"/>
    <property type="evidence" value="ECO:0007669"/>
    <property type="project" value="UniProtKB-KW"/>
</dbReference>
<comment type="caution">
    <text evidence="2">The sequence shown here is derived from an EMBL/GenBank/DDBJ whole genome shotgun (WGS) entry which is preliminary data.</text>
</comment>
<proteinExistence type="predicted"/>
<keyword evidence="2" id="KW-0347">Helicase</keyword>
<dbReference type="AlphaFoldDB" id="A0A699VVA0"/>
<gene>
    <name evidence="2" type="ORF">Tci_910278</name>
</gene>
<keyword evidence="2" id="KW-0547">Nucleotide-binding</keyword>
<dbReference type="EMBL" id="BKCJ011498699">
    <property type="protein sequence ID" value="GFD38309.1"/>
    <property type="molecule type" value="Genomic_DNA"/>
</dbReference>
<dbReference type="GO" id="GO:0016787">
    <property type="term" value="F:hydrolase activity"/>
    <property type="evidence" value="ECO:0007669"/>
    <property type="project" value="UniProtKB-KW"/>
</dbReference>
<name>A0A699VVA0_TANCI</name>
<reference evidence="2" key="1">
    <citation type="journal article" date="2019" name="Sci. Rep.">
        <title>Draft genome of Tanacetum cinerariifolium, the natural source of mosquito coil.</title>
        <authorList>
            <person name="Yamashiro T."/>
            <person name="Shiraishi A."/>
            <person name="Satake H."/>
            <person name="Nakayama K."/>
        </authorList>
    </citation>
    <scope>NUCLEOTIDE SEQUENCE</scope>
</reference>
<feature type="compositionally biased region" description="Basic and acidic residues" evidence="1">
    <location>
        <begin position="31"/>
        <end position="41"/>
    </location>
</feature>